<evidence type="ECO:0000256" key="2">
    <source>
        <dbReference type="ARBA" id="ARBA00023315"/>
    </source>
</evidence>
<evidence type="ECO:0000313" key="5">
    <source>
        <dbReference type="Proteomes" id="UP000609323"/>
    </source>
</evidence>
<gene>
    <name evidence="4" type="ORF">GCM10010917_32900</name>
</gene>
<dbReference type="Pfam" id="PF00583">
    <property type="entry name" value="Acetyltransf_1"/>
    <property type="match status" value="1"/>
</dbReference>
<dbReference type="CDD" id="cd04301">
    <property type="entry name" value="NAT_SF"/>
    <property type="match status" value="1"/>
</dbReference>
<proteinExistence type="predicted"/>
<dbReference type="Proteomes" id="UP000609323">
    <property type="component" value="Unassembled WGS sequence"/>
</dbReference>
<evidence type="ECO:0000313" key="4">
    <source>
        <dbReference type="EMBL" id="GGA45043.1"/>
    </source>
</evidence>
<keyword evidence="5" id="KW-1185">Reference proteome</keyword>
<accession>A0ABQ1GJW9</accession>
<dbReference type="InterPro" id="IPR016181">
    <property type="entry name" value="Acyl_CoA_acyltransferase"/>
</dbReference>
<dbReference type="PROSITE" id="PS51186">
    <property type="entry name" value="GNAT"/>
    <property type="match status" value="1"/>
</dbReference>
<dbReference type="RefSeq" id="WP_229752759.1">
    <property type="nucleotide sequence ID" value="NZ_BMHF01000013.1"/>
</dbReference>
<dbReference type="InterPro" id="IPR050832">
    <property type="entry name" value="Bact_Acetyltransf"/>
</dbReference>
<keyword evidence="2" id="KW-0012">Acyltransferase</keyword>
<name>A0ABQ1GJW9_9BACL</name>
<dbReference type="SUPFAM" id="SSF55729">
    <property type="entry name" value="Acyl-CoA N-acyltransferases (Nat)"/>
    <property type="match status" value="1"/>
</dbReference>
<keyword evidence="1" id="KW-0808">Transferase</keyword>
<dbReference type="Gene3D" id="3.40.630.30">
    <property type="match status" value="1"/>
</dbReference>
<sequence length="138" mass="15448">MFTIMEMTTADYEAAYRLWEHTPGMGLSSADSYGGIAAFLKRNEGLSHVCKYGDEIVGTALCGHDGRRGFLYHVTVNQGHRGKGLAGQLVSSCLIKLREQGIEKCHLMVIHDNEIGKQFWSNSGWQLRDQILLYSHDT</sequence>
<comment type="caution">
    <text evidence="4">The sequence shown here is derived from an EMBL/GenBank/DDBJ whole genome shotgun (WGS) entry which is preliminary data.</text>
</comment>
<reference evidence="5" key="1">
    <citation type="journal article" date="2019" name="Int. J. Syst. Evol. Microbiol.">
        <title>The Global Catalogue of Microorganisms (GCM) 10K type strain sequencing project: providing services to taxonomists for standard genome sequencing and annotation.</title>
        <authorList>
            <consortium name="The Broad Institute Genomics Platform"/>
            <consortium name="The Broad Institute Genome Sequencing Center for Infectious Disease"/>
            <person name="Wu L."/>
            <person name="Ma J."/>
        </authorList>
    </citation>
    <scope>NUCLEOTIDE SEQUENCE [LARGE SCALE GENOMIC DNA]</scope>
    <source>
        <strain evidence="5">CGMCC 1.15044</strain>
    </source>
</reference>
<organism evidence="4 5">
    <name type="scientific">Paenibacillus physcomitrellae</name>
    <dbReference type="NCBI Taxonomy" id="1619311"/>
    <lineage>
        <taxon>Bacteria</taxon>
        <taxon>Bacillati</taxon>
        <taxon>Bacillota</taxon>
        <taxon>Bacilli</taxon>
        <taxon>Bacillales</taxon>
        <taxon>Paenibacillaceae</taxon>
        <taxon>Paenibacillus</taxon>
    </lineage>
</organism>
<dbReference type="EMBL" id="BMHF01000013">
    <property type="protein sequence ID" value="GGA45043.1"/>
    <property type="molecule type" value="Genomic_DNA"/>
</dbReference>
<evidence type="ECO:0000259" key="3">
    <source>
        <dbReference type="PROSITE" id="PS51186"/>
    </source>
</evidence>
<feature type="domain" description="N-acetyltransferase" evidence="3">
    <location>
        <begin position="2"/>
        <end position="138"/>
    </location>
</feature>
<protein>
    <submittedName>
        <fullName evidence="4">N-acetyltransferase</fullName>
    </submittedName>
</protein>
<dbReference type="InterPro" id="IPR000182">
    <property type="entry name" value="GNAT_dom"/>
</dbReference>
<dbReference type="PANTHER" id="PTHR43877">
    <property type="entry name" value="AMINOALKYLPHOSPHONATE N-ACETYLTRANSFERASE-RELATED-RELATED"/>
    <property type="match status" value="1"/>
</dbReference>
<evidence type="ECO:0000256" key="1">
    <source>
        <dbReference type="ARBA" id="ARBA00022679"/>
    </source>
</evidence>
<dbReference type="PANTHER" id="PTHR43877:SF1">
    <property type="entry name" value="ACETYLTRANSFERASE"/>
    <property type="match status" value="1"/>
</dbReference>